<organism evidence="3 4">
    <name type="scientific">Solidesulfovibrio aerotolerans</name>
    <dbReference type="NCBI Taxonomy" id="295255"/>
    <lineage>
        <taxon>Bacteria</taxon>
        <taxon>Pseudomonadati</taxon>
        <taxon>Thermodesulfobacteriota</taxon>
        <taxon>Desulfovibrionia</taxon>
        <taxon>Desulfovibrionales</taxon>
        <taxon>Desulfovibrionaceae</taxon>
        <taxon>Solidesulfovibrio</taxon>
    </lineage>
</organism>
<feature type="chain" id="PRO_5028986843" evidence="1">
    <location>
        <begin position="28"/>
        <end position="268"/>
    </location>
</feature>
<reference evidence="3 4" key="1">
    <citation type="submission" date="2020-01" db="EMBL/GenBank/DDBJ databases">
        <title>Genome sequence of Desulfovibrio aerotolerans DSM 16695(T).</title>
        <authorList>
            <person name="Karnachuk O."/>
            <person name="Avakyan M."/>
            <person name="Mardanov A."/>
            <person name="Kadnikov V."/>
            <person name="Ravin N."/>
        </authorList>
    </citation>
    <scope>NUCLEOTIDE SEQUENCE [LARGE SCALE GENOMIC DNA]</scope>
    <source>
        <strain evidence="3 4">DSM 16695</strain>
    </source>
</reference>
<dbReference type="SUPFAM" id="SSF53850">
    <property type="entry name" value="Periplasmic binding protein-like II"/>
    <property type="match status" value="1"/>
</dbReference>
<evidence type="ECO:0000313" key="4">
    <source>
        <dbReference type="Proteomes" id="UP000482487"/>
    </source>
</evidence>
<dbReference type="EMBL" id="WVUD01000002">
    <property type="protein sequence ID" value="MYL82041.1"/>
    <property type="molecule type" value="Genomic_DNA"/>
</dbReference>
<comment type="caution">
    <text evidence="3">The sequence shown here is derived from an EMBL/GenBank/DDBJ whole genome shotgun (WGS) entry which is preliminary data.</text>
</comment>
<keyword evidence="4" id="KW-1185">Reference proteome</keyword>
<dbReference type="AlphaFoldDB" id="A0A7C9IJF8"/>
<evidence type="ECO:0000313" key="3">
    <source>
        <dbReference type="EMBL" id="MYL82041.1"/>
    </source>
</evidence>
<gene>
    <name evidence="3" type="ORF">GTA51_02665</name>
</gene>
<feature type="signal peptide" evidence="1">
    <location>
        <begin position="1"/>
        <end position="27"/>
    </location>
</feature>
<dbReference type="Pfam" id="PF00497">
    <property type="entry name" value="SBP_bac_3"/>
    <property type="match status" value="1"/>
</dbReference>
<dbReference type="Gene3D" id="3.40.190.10">
    <property type="entry name" value="Periplasmic binding protein-like II"/>
    <property type="match status" value="2"/>
</dbReference>
<dbReference type="Proteomes" id="UP000482487">
    <property type="component" value="Unassembled WGS sequence"/>
</dbReference>
<dbReference type="OrthoDB" id="5456414at2"/>
<keyword evidence="1" id="KW-0732">Signal</keyword>
<accession>A0A7C9IJF8</accession>
<protein>
    <submittedName>
        <fullName evidence="3">Transporter substrate-binding domain-containing protein</fullName>
    </submittedName>
</protein>
<proteinExistence type="predicted"/>
<name>A0A7C9IJF8_9BACT</name>
<evidence type="ECO:0000259" key="2">
    <source>
        <dbReference type="Pfam" id="PF00497"/>
    </source>
</evidence>
<feature type="domain" description="Solute-binding protein family 3/N-terminal" evidence="2">
    <location>
        <begin position="41"/>
        <end position="154"/>
    </location>
</feature>
<evidence type="ECO:0000256" key="1">
    <source>
        <dbReference type="SAM" id="SignalP"/>
    </source>
</evidence>
<dbReference type="RefSeq" id="WP_160958441.1">
    <property type="nucleotide sequence ID" value="NZ_WVUD01000002.1"/>
</dbReference>
<dbReference type="InterPro" id="IPR001638">
    <property type="entry name" value="Solute-binding_3/MltF_N"/>
</dbReference>
<sequence length="268" mass="29364">MPRRPLRVILIALAALAVLLPTAALTAQEDAPVTLLVFHRPPYYILKDGKPAGGFLLTAALLVFEKAGIPVTVREMPPGRIIATLADNKTQACGVGWFKTPQREAFAHLSLPLYQDQPLAVAVGSSARGIPTEPPPTLGDLLRTEKTWGLREGFSYGKEADQAFLQYPANRVKRFSDTHHMVTLLAQGRLDALLIDPEELSWIVASQPELGQKIRLVPLAGVPPGADRHILCSQAVSPEVMVRLDTAIRAFAPTQQYRDLTTFSYPYK</sequence>